<keyword evidence="7" id="KW-0539">Nucleus</keyword>
<comment type="subunit">
    <text evidence="9">Component of the transcription factor SL1/TIF-IB complex, composed of TBP and at least TAF1A, TAF1B, TAF1C and TAF1D. Interacts with UBTF.</text>
</comment>
<sequence>MRSKTNMANETGTAAAIPDNQDTELPGPSSSKHSRKKASNSARDAGQSSSVAMQSGPSSACLEAKTQTKLPKPKIDLRALFDYHFTRKQHRFRKRWNLMERKPSTSCRYVRKRPGRRRIPEDEQRKRMKERGIVFPFVERYYGRKHLPLKMVRQYEGCNFPRPSFKMADAPKRSRAPRAGKSHSAASSALTSRSKQGKQALPAKEASRAEEEDASGQQEALEKQIAKVQKASRIRSPVGETSPASHHSAVDLQDQEPGPSSRAMAQTWSSDAVEGDPTQHPAEGRPYGDLQGGFRAVPWQEQEDSRPGVEATFTPTAAGLRPAEPSELDIPVKIRLLVDRAIRKGISKGIQQLACHSSEVSEASVIPPREQVALLSERGSLIQEHVSPVVSAYAPSVSAAPSLARETEKWKSDMSEDEDLTPEIPEFAGLFKPTLFSRLLFKARNTANLKEADDEDSAVQPPMEPDGLFGEPTMRNEVVPSPRLFLKVVQKQLESPTSGLNPLSTNCRFFNVGPELTKSLQVPMVDAPVAALASTSTAPCDLEDVLKAEEERIEQSLQRSHQAAAWAVKASTAASFFTRTSLKWLKQLQDRIPNADIRTHQDLYKIVAAAEFTADATLDVVKFATKAIASSVVARRMCWLRNWQADGRRKWKLASSPVQGDKLFGEALDPFLVESKHKRKVLPSLYKRAENGPAPYFRHPSFRAESGSSFHQFAKSSYQCPEPPSDRSDKDRHQFLGKRPFQGGGSCLYRQQR</sequence>
<feature type="region of interest" description="Disordered" evidence="12">
    <location>
        <begin position="160"/>
        <end position="288"/>
    </location>
</feature>
<keyword evidence="4" id="KW-0805">Transcription regulation</keyword>
<evidence type="ECO:0000256" key="11">
    <source>
        <dbReference type="ARBA" id="ARBA00032499"/>
    </source>
</evidence>
<proteinExistence type="predicted"/>
<dbReference type="InterPro" id="IPR027976">
    <property type="entry name" value="TAF1D"/>
</dbReference>
<dbReference type="GO" id="GO:0005654">
    <property type="term" value="C:nucleoplasm"/>
    <property type="evidence" value="ECO:0007669"/>
    <property type="project" value="TreeGrafter"/>
</dbReference>
<feature type="domain" description="Lamina-associated polypeptide 2 alpha C-terminal" evidence="13">
    <location>
        <begin position="486"/>
        <end position="666"/>
    </location>
</feature>
<dbReference type="PANTHER" id="PTHR14562:SF3">
    <property type="entry name" value="TATA BOX-BINDING PROTEIN-ASSOCIATED FACTOR RNA POLYMERASE I SUBUNIT D"/>
    <property type="match status" value="1"/>
</dbReference>
<evidence type="ECO:0000256" key="2">
    <source>
        <dbReference type="ARBA" id="ARBA00018992"/>
    </source>
</evidence>
<comment type="subcellular location">
    <subcellularLocation>
        <location evidence="1">Nucleus</location>
    </subcellularLocation>
</comment>
<evidence type="ECO:0000313" key="14">
    <source>
        <dbReference type="Ensembl" id="ENSNNAP00000006310.1"/>
    </source>
</evidence>
<evidence type="ECO:0000256" key="12">
    <source>
        <dbReference type="SAM" id="MobiDB-lite"/>
    </source>
</evidence>
<keyword evidence="6" id="KW-0804">Transcription</keyword>
<evidence type="ECO:0000256" key="5">
    <source>
        <dbReference type="ARBA" id="ARBA00023125"/>
    </source>
</evidence>
<dbReference type="OrthoDB" id="9950926at2759"/>
<evidence type="ECO:0000256" key="10">
    <source>
        <dbReference type="ARBA" id="ARBA00030353"/>
    </source>
</evidence>
<evidence type="ECO:0000256" key="6">
    <source>
        <dbReference type="ARBA" id="ARBA00023163"/>
    </source>
</evidence>
<name>A0A8C6X389_NAJNA</name>
<dbReference type="Proteomes" id="UP000694559">
    <property type="component" value="Unplaced"/>
</dbReference>
<evidence type="ECO:0000256" key="9">
    <source>
        <dbReference type="ARBA" id="ARBA00025940"/>
    </source>
</evidence>
<dbReference type="InterPro" id="IPR021623">
    <property type="entry name" value="LAP2alpha_C"/>
</dbReference>
<dbReference type="GO" id="GO:0003677">
    <property type="term" value="F:DNA binding"/>
    <property type="evidence" value="ECO:0007669"/>
    <property type="project" value="UniProtKB-KW"/>
</dbReference>
<dbReference type="GeneTree" id="ENSGT01050000245525"/>
<keyword evidence="5" id="KW-0238">DNA-binding</keyword>
<feature type="compositionally biased region" description="Polar residues" evidence="12">
    <location>
        <begin position="39"/>
        <end position="58"/>
    </location>
</feature>
<dbReference type="OMA" id="NADIRTH"/>
<feature type="region of interest" description="Disordered" evidence="12">
    <location>
        <begin position="713"/>
        <end position="753"/>
    </location>
</feature>
<feature type="region of interest" description="Disordered" evidence="12">
    <location>
        <begin position="1"/>
        <end position="67"/>
    </location>
</feature>
<keyword evidence="15" id="KW-1185">Reference proteome</keyword>
<evidence type="ECO:0000256" key="4">
    <source>
        <dbReference type="ARBA" id="ARBA00023015"/>
    </source>
</evidence>
<evidence type="ECO:0000256" key="1">
    <source>
        <dbReference type="ARBA" id="ARBA00004123"/>
    </source>
</evidence>
<evidence type="ECO:0000313" key="15">
    <source>
        <dbReference type="Proteomes" id="UP000694559"/>
    </source>
</evidence>
<protein>
    <recommendedName>
        <fullName evidence="2">TATA box-binding protein-associated factor RNA polymerase I subunit D</fullName>
    </recommendedName>
    <alternativeName>
        <fullName evidence="11">TATA box-binding protein-associated factor 1D</fullName>
    </alternativeName>
    <alternativeName>
        <fullName evidence="10">Transcription initiation factor SL1/TIF-IB subunit D</fullName>
    </alternativeName>
</protein>
<dbReference type="Pfam" id="PF11560">
    <property type="entry name" value="LAP2alpha"/>
    <property type="match status" value="1"/>
</dbReference>
<feature type="compositionally biased region" description="Basic and acidic residues" evidence="12">
    <location>
        <begin position="724"/>
        <end position="734"/>
    </location>
</feature>
<dbReference type="Ensembl" id="ENSNNAT00000006594.1">
    <property type="protein sequence ID" value="ENSNNAP00000006310.1"/>
    <property type="gene ID" value="ENSNNAG00000004276.1"/>
</dbReference>
<feature type="compositionally biased region" description="Polar residues" evidence="12">
    <location>
        <begin position="1"/>
        <end position="12"/>
    </location>
</feature>
<dbReference type="AlphaFoldDB" id="A0A8C6X389"/>
<accession>A0A8C6X389</accession>
<evidence type="ECO:0000259" key="13">
    <source>
        <dbReference type="Pfam" id="PF11560"/>
    </source>
</evidence>
<dbReference type="GO" id="GO:0005668">
    <property type="term" value="C:RNA polymerase transcription factor SL1 complex"/>
    <property type="evidence" value="ECO:0007669"/>
    <property type="project" value="InterPro"/>
</dbReference>
<evidence type="ECO:0000256" key="7">
    <source>
        <dbReference type="ARBA" id="ARBA00023242"/>
    </source>
</evidence>
<dbReference type="PANTHER" id="PTHR14562">
    <property type="entry name" value="TATA BOX-BINDING PROTEIN ASSOCIATED FACTOR RNA POLYMERASE I SUBUNIT D"/>
    <property type="match status" value="1"/>
</dbReference>
<feature type="compositionally biased region" description="Polar residues" evidence="12">
    <location>
        <begin position="184"/>
        <end position="194"/>
    </location>
</feature>
<comment type="function">
    <text evidence="8">Component of the transcription factor SL1/TIF-IB complex, which is involved in the assembly of the PIC (preinitiation complex) during RNA polymerase I-dependent transcription. The rate of PIC formation probably is primarily dependent on the rate of association of SL1/TIF-IB with the rDNA promoter. SL1/TIF-IB is involved in stabilization of nucleolar transcription factor 1/UBTF on rDNA. Formation of SL1/TIF-IB excludes the association of TBP with TFIID subunits.</text>
</comment>
<keyword evidence="3" id="KW-0597">Phosphoprotein</keyword>
<dbReference type="Gene3D" id="1.10.287.3160">
    <property type="match status" value="1"/>
</dbReference>
<organism evidence="14 15">
    <name type="scientific">Naja naja</name>
    <name type="common">Indian cobra</name>
    <dbReference type="NCBI Taxonomy" id="35670"/>
    <lineage>
        <taxon>Eukaryota</taxon>
        <taxon>Metazoa</taxon>
        <taxon>Chordata</taxon>
        <taxon>Craniata</taxon>
        <taxon>Vertebrata</taxon>
        <taxon>Euteleostomi</taxon>
        <taxon>Lepidosauria</taxon>
        <taxon>Squamata</taxon>
        <taxon>Bifurcata</taxon>
        <taxon>Unidentata</taxon>
        <taxon>Episquamata</taxon>
        <taxon>Toxicofera</taxon>
        <taxon>Serpentes</taxon>
        <taxon>Colubroidea</taxon>
        <taxon>Elapidae</taxon>
        <taxon>Elapinae</taxon>
        <taxon>Naja</taxon>
    </lineage>
</organism>
<dbReference type="GO" id="GO:0006355">
    <property type="term" value="P:regulation of DNA-templated transcription"/>
    <property type="evidence" value="ECO:0007669"/>
    <property type="project" value="InterPro"/>
</dbReference>
<reference evidence="14" key="2">
    <citation type="submission" date="2025-09" db="UniProtKB">
        <authorList>
            <consortium name="Ensembl"/>
        </authorList>
    </citation>
    <scope>IDENTIFICATION</scope>
</reference>
<reference evidence="14" key="1">
    <citation type="submission" date="2025-08" db="UniProtKB">
        <authorList>
            <consortium name="Ensembl"/>
        </authorList>
    </citation>
    <scope>IDENTIFICATION</scope>
</reference>
<evidence type="ECO:0000256" key="8">
    <source>
        <dbReference type="ARBA" id="ARBA00025110"/>
    </source>
</evidence>
<evidence type="ECO:0000256" key="3">
    <source>
        <dbReference type="ARBA" id="ARBA00022553"/>
    </source>
</evidence>